<accession>A0A1H3PMX9</accession>
<dbReference type="EMBL" id="FNPZ01000002">
    <property type="protein sequence ID" value="SDZ02376.1"/>
    <property type="molecule type" value="Genomic_DNA"/>
</dbReference>
<gene>
    <name evidence="2" type="ORF">SAMN05216554_1987</name>
</gene>
<evidence type="ECO:0000256" key="1">
    <source>
        <dbReference type="SAM" id="MobiDB-lite"/>
    </source>
</evidence>
<dbReference type="AlphaFoldDB" id="A0A1H3PMX9"/>
<proteinExistence type="predicted"/>
<keyword evidence="3" id="KW-1185">Reference proteome</keyword>
<evidence type="ECO:0000313" key="2">
    <source>
        <dbReference type="EMBL" id="SDZ02376.1"/>
    </source>
</evidence>
<protein>
    <submittedName>
        <fullName evidence="2">Uncharacterized protein</fullName>
    </submittedName>
</protein>
<dbReference type="Proteomes" id="UP000198891">
    <property type="component" value="Unassembled WGS sequence"/>
</dbReference>
<reference evidence="2 3" key="1">
    <citation type="submission" date="2016-10" db="EMBL/GenBank/DDBJ databases">
        <authorList>
            <person name="de Groot N.N."/>
        </authorList>
    </citation>
    <scope>NUCLEOTIDE SEQUENCE [LARGE SCALE GENOMIC DNA]</scope>
    <source>
        <strain evidence="2 3">CGMCC 4.3491</strain>
    </source>
</reference>
<sequence length="55" mass="6204">MAHSPHRRWRGCALCKPHKIRGAGASSRTPPSVLRKVGRKRRWNRNDIDPASDGC</sequence>
<organism evidence="2 3">
    <name type="scientific">Herbiconiux ginsengi</name>
    <dbReference type="NCBI Taxonomy" id="381665"/>
    <lineage>
        <taxon>Bacteria</taxon>
        <taxon>Bacillati</taxon>
        <taxon>Actinomycetota</taxon>
        <taxon>Actinomycetes</taxon>
        <taxon>Micrococcales</taxon>
        <taxon>Microbacteriaceae</taxon>
        <taxon>Herbiconiux</taxon>
    </lineage>
</organism>
<evidence type="ECO:0000313" key="3">
    <source>
        <dbReference type="Proteomes" id="UP000198891"/>
    </source>
</evidence>
<name>A0A1H3PMX9_9MICO</name>
<feature type="region of interest" description="Disordered" evidence="1">
    <location>
        <begin position="20"/>
        <end position="55"/>
    </location>
</feature>